<dbReference type="Proteomes" id="UP000578531">
    <property type="component" value="Unassembled WGS sequence"/>
</dbReference>
<proteinExistence type="predicted"/>
<feature type="region of interest" description="Disordered" evidence="1">
    <location>
        <begin position="46"/>
        <end position="73"/>
    </location>
</feature>
<dbReference type="GeneID" id="59283076"/>
<dbReference type="AlphaFoldDB" id="A0A8H6L9H6"/>
<reference evidence="2 3" key="1">
    <citation type="journal article" date="2020" name="Genomics">
        <title>Complete, high-quality genomes from long-read metagenomic sequencing of two wolf lichen thalli reveals enigmatic genome architecture.</title>
        <authorList>
            <person name="McKenzie S.K."/>
            <person name="Walston R.F."/>
            <person name="Allen J.L."/>
        </authorList>
    </citation>
    <scope>NUCLEOTIDE SEQUENCE [LARGE SCALE GENOMIC DNA]</scope>
    <source>
        <strain evidence="2">WasteWater2</strain>
    </source>
</reference>
<name>A0A8H6L9H6_9LECA</name>
<feature type="compositionally biased region" description="Polar residues" evidence="1">
    <location>
        <begin position="58"/>
        <end position="73"/>
    </location>
</feature>
<evidence type="ECO:0000313" key="2">
    <source>
        <dbReference type="EMBL" id="KAF6240729.1"/>
    </source>
</evidence>
<keyword evidence="3" id="KW-1185">Reference proteome</keyword>
<gene>
    <name evidence="2" type="ORF">HO173_001402</name>
</gene>
<organism evidence="2 3">
    <name type="scientific">Letharia columbiana</name>
    <dbReference type="NCBI Taxonomy" id="112416"/>
    <lineage>
        <taxon>Eukaryota</taxon>
        <taxon>Fungi</taxon>
        <taxon>Dikarya</taxon>
        <taxon>Ascomycota</taxon>
        <taxon>Pezizomycotina</taxon>
        <taxon>Lecanoromycetes</taxon>
        <taxon>OSLEUM clade</taxon>
        <taxon>Lecanoromycetidae</taxon>
        <taxon>Lecanorales</taxon>
        <taxon>Lecanorineae</taxon>
        <taxon>Parmeliaceae</taxon>
        <taxon>Letharia</taxon>
    </lineage>
</organism>
<sequence>MFEINKLPWELRDGIYEAALVRDVVIVAAIELQNAKTSLALPGKIPEVPQLRERESTGQESTKNPSQTLTTVNALTRVLPT</sequence>
<evidence type="ECO:0000256" key="1">
    <source>
        <dbReference type="SAM" id="MobiDB-lite"/>
    </source>
</evidence>
<protein>
    <submittedName>
        <fullName evidence="2">Uncharacterized protein</fullName>
    </submittedName>
</protein>
<comment type="caution">
    <text evidence="2">The sequence shown here is derived from an EMBL/GenBank/DDBJ whole genome shotgun (WGS) entry which is preliminary data.</text>
</comment>
<accession>A0A8H6L9H6</accession>
<evidence type="ECO:0000313" key="3">
    <source>
        <dbReference type="Proteomes" id="UP000578531"/>
    </source>
</evidence>
<dbReference type="RefSeq" id="XP_037169988.1">
    <property type="nucleotide sequence ID" value="XM_037303341.1"/>
</dbReference>
<dbReference type="EMBL" id="JACCJC010000003">
    <property type="protein sequence ID" value="KAF6240729.1"/>
    <property type="molecule type" value="Genomic_DNA"/>
</dbReference>